<dbReference type="VEuPathDB" id="VectorBase:RSAN_036110"/>
<feature type="compositionally biased region" description="Polar residues" evidence="1">
    <location>
        <begin position="444"/>
        <end position="460"/>
    </location>
</feature>
<dbReference type="AlphaFoldDB" id="A0A9D4YSA8"/>
<evidence type="ECO:0000313" key="3">
    <source>
        <dbReference type="EMBL" id="KAH7987068.1"/>
    </source>
</evidence>
<dbReference type="InterPro" id="IPR022136">
    <property type="entry name" value="DUF3668"/>
</dbReference>
<keyword evidence="4" id="KW-1185">Reference proteome</keyword>
<dbReference type="Gene3D" id="2.60.40.150">
    <property type="entry name" value="C2 domain"/>
    <property type="match status" value="1"/>
</dbReference>
<evidence type="ECO:0000259" key="2">
    <source>
        <dbReference type="PROSITE" id="PS50004"/>
    </source>
</evidence>
<organism evidence="3 4">
    <name type="scientific">Rhipicephalus sanguineus</name>
    <name type="common">Brown dog tick</name>
    <name type="synonym">Ixodes sanguineus</name>
    <dbReference type="NCBI Taxonomy" id="34632"/>
    <lineage>
        <taxon>Eukaryota</taxon>
        <taxon>Metazoa</taxon>
        <taxon>Ecdysozoa</taxon>
        <taxon>Arthropoda</taxon>
        <taxon>Chelicerata</taxon>
        <taxon>Arachnida</taxon>
        <taxon>Acari</taxon>
        <taxon>Parasitiformes</taxon>
        <taxon>Ixodida</taxon>
        <taxon>Ixodoidea</taxon>
        <taxon>Ixodidae</taxon>
        <taxon>Rhipicephalinae</taxon>
        <taxon>Rhipicephalus</taxon>
        <taxon>Rhipicephalus</taxon>
    </lineage>
</organism>
<dbReference type="PANTHER" id="PTHR31751">
    <property type="entry name" value="SI:CH211-108C17.2-RELATED-RELATED"/>
    <property type="match status" value="1"/>
</dbReference>
<sequence length="981" mass="108905">MNKNYLIVTSILEGRHFPSRQSCDVVIEASFDGEVLTTDPVPHSCHPNFNTELAWGVDRRGLHVHRLHRTPVKLQCFVVERSSKKKDRVGYVVLEIRGIPESVRSAKWHPLLNSKYHGAKPEIHVGLHLEEDTVPDAPALATSEPPRTDIRMQRVVVQPADQAAETDLAPRLNLKDGCYEIGKHPTTLYIFTVTIAFAANLKHLQENSENKPSAGHGGPYHFIYHLLGHEVSTEAFPSLESPEFPAERASLRIRSSGPVLRRFFAAHPTLQVLLSTDDSVIGETEILLGDFSASSPDFSVSVQGLFQARICCCLACFLSPVPHNEDLMSRIAPEYRPIVGVYVEISEKEAIGGTENETDGRQEEPVPEQQPAPSPPPPPPAAAARRGESPHPAPRSRSRDSRPRTPTQLLPERSPTRQPRRQLDFSPPQKLGRAENQRPAADAASSQAGNLRPAQSTNHVENCAQDSHENSGNSDDTGMPFRCTHQDESTGVATGVEESLHAERKFIVFESSLRDLLAKCSVCGQAVGDLKFSVVGTLVTAEGVCEQQHQLRWKSQPLVKGSGAGAGNLLLAAGMLYSGCVVASTIRCLNSVGIQTITERTFYNYQRAYLLPAVKQLFLKKQSAMVDSLADMRVDLAGDGRCDSPGYSAKYLAYSVLAVQNGCILHTEQVQVGESPEVPNSVSMEKQGLAKCLTAVEELGIHIGSLTTDRHPGVKQYCRKHKPNIPHWYDVWHVGKGLKKKLLAASRRHRVLSPWIQSIINHLYWVAAMGQGDGDLVVSMWRSLLNHVCDKHDGHDGPYEKCLHDQLEDREWLSPTSPAFLQLKTIVDNPLLLRDIRRLSPEVQTFSLESFHSVLNCFAPKANAFSEDGMQARTWLAVLHFNENAKRQQAHTREGEEQWKLKSSKARRGHFTVAAVKEKPSYGYVEELLKNAVDLCEHSSYKESFNNAAVQPCHMSLAYERPSKEELIAQRRTRFPTQSPS</sequence>
<evidence type="ECO:0000256" key="1">
    <source>
        <dbReference type="SAM" id="MobiDB-lite"/>
    </source>
</evidence>
<name>A0A9D4YSA8_RHISA</name>
<dbReference type="Proteomes" id="UP000821837">
    <property type="component" value="Unassembled WGS sequence"/>
</dbReference>
<dbReference type="VEuPathDB" id="VectorBase:RSAN_051377"/>
<dbReference type="SUPFAM" id="SSF49562">
    <property type="entry name" value="C2 domain (Calcium/lipid-binding domain, CaLB)"/>
    <property type="match status" value="1"/>
</dbReference>
<dbReference type="InterPro" id="IPR000008">
    <property type="entry name" value="C2_dom"/>
</dbReference>
<feature type="domain" description="C2" evidence="2">
    <location>
        <begin position="1"/>
        <end position="109"/>
    </location>
</feature>
<reference evidence="3" key="1">
    <citation type="journal article" date="2020" name="Cell">
        <title>Large-Scale Comparative Analyses of Tick Genomes Elucidate Their Genetic Diversity and Vector Capacities.</title>
        <authorList>
            <consortium name="Tick Genome and Microbiome Consortium (TIGMIC)"/>
            <person name="Jia N."/>
            <person name="Wang J."/>
            <person name="Shi W."/>
            <person name="Du L."/>
            <person name="Sun Y."/>
            <person name="Zhan W."/>
            <person name="Jiang J.F."/>
            <person name="Wang Q."/>
            <person name="Zhang B."/>
            <person name="Ji P."/>
            <person name="Bell-Sakyi L."/>
            <person name="Cui X.M."/>
            <person name="Yuan T.T."/>
            <person name="Jiang B.G."/>
            <person name="Yang W.F."/>
            <person name="Lam T.T."/>
            <person name="Chang Q.C."/>
            <person name="Ding S.J."/>
            <person name="Wang X.J."/>
            <person name="Zhu J.G."/>
            <person name="Ruan X.D."/>
            <person name="Zhao L."/>
            <person name="Wei J.T."/>
            <person name="Ye R.Z."/>
            <person name="Que T.C."/>
            <person name="Du C.H."/>
            <person name="Zhou Y.H."/>
            <person name="Cheng J.X."/>
            <person name="Dai P.F."/>
            <person name="Guo W.B."/>
            <person name="Han X.H."/>
            <person name="Huang E.J."/>
            <person name="Li L.F."/>
            <person name="Wei W."/>
            <person name="Gao Y.C."/>
            <person name="Liu J.Z."/>
            <person name="Shao H.Z."/>
            <person name="Wang X."/>
            <person name="Wang C.C."/>
            <person name="Yang T.C."/>
            <person name="Huo Q.B."/>
            <person name="Li W."/>
            <person name="Chen H.Y."/>
            <person name="Chen S.E."/>
            <person name="Zhou L.G."/>
            <person name="Ni X.B."/>
            <person name="Tian J.H."/>
            <person name="Sheng Y."/>
            <person name="Liu T."/>
            <person name="Pan Y.S."/>
            <person name="Xia L.Y."/>
            <person name="Li J."/>
            <person name="Zhao F."/>
            <person name="Cao W.C."/>
        </authorList>
    </citation>
    <scope>NUCLEOTIDE SEQUENCE</scope>
    <source>
        <strain evidence="3">Rsan-2018</strain>
    </source>
</reference>
<proteinExistence type="predicted"/>
<dbReference type="EMBL" id="JABSTV010000146">
    <property type="protein sequence ID" value="KAH7987068.1"/>
    <property type="molecule type" value="Genomic_DNA"/>
</dbReference>
<feature type="compositionally biased region" description="Pro residues" evidence="1">
    <location>
        <begin position="368"/>
        <end position="381"/>
    </location>
</feature>
<dbReference type="Pfam" id="PF00168">
    <property type="entry name" value="C2"/>
    <property type="match status" value="1"/>
</dbReference>
<dbReference type="PANTHER" id="PTHR31751:SF42">
    <property type="entry name" value="PROTEIN CBG10204"/>
    <property type="match status" value="1"/>
</dbReference>
<dbReference type="PROSITE" id="PS50004">
    <property type="entry name" value="C2"/>
    <property type="match status" value="1"/>
</dbReference>
<dbReference type="VEuPathDB" id="VectorBase:RSAN_043984"/>
<feature type="region of interest" description="Disordered" evidence="1">
    <location>
        <begin position="349"/>
        <end position="490"/>
    </location>
</feature>
<reference evidence="3" key="2">
    <citation type="submission" date="2021-09" db="EMBL/GenBank/DDBJ databases">
        <authorList>
            <person name="Jia N."/>
            <person name="Wang J."/>
            <person name="Shi W."/>
            <person name="Du L."/>
            <person name="Sun Y."/>
            <person name="Zhan W."/>
            <person name="Jiang J."/>
            <person name="Wang Q."/>
            <person name="Zhang B."/>
            <person name="Ji P."/>
            <person name="Sakyi L.B."/>
            <person name="Cui X."/>
            <person name="Yuan T."/>
            <person name="Jiang B."/>
            <person name="Yang W."/>
            <person name="Lam T.T.-Y."/>
            <person name="Chang Q."/>
            <person name="Ding S."/>
            <person name="Wang X."/>
            <person name="Zhu J."/>
            <person name="Ruan X."/>
            <person name="Zhao L."/>
            <person name="Wei J."/>
            <person name="Que T."/>
            <person name="Du C."/>
            <person name="Cheng J."/>
            <person name="Dai P."/>
            <person name="Han X."/>
            <person name="Huang E."/>
            <person name="Gao Y."/>
            <person name="Liu J."/>
            <person name="Shao H."/>
            <person name="Ye R."/>
            <person name="Li L."/>
            <person name="Wei W."/>
            <person name="Wang X."/>
            <person name="Wang C."/>
            <person name="Huo Q."/>
            <person name="Li W."/>
            <person name="Guo W."/>
            <person name="Chen H."/>
            <person name="Chen S."/>
            <person name="Zhou L."/>
            <person name="Zhou L."/>
            <person name="Ni X."/>
            <person name="Tian J."/>
            <person name="Zhou Y."/>
            <person name="Sheng Y."/>
            <person name="Liu T."/>
            <person name="Pan Y."/>
            <person name="Xia L."/>
            <person name="Li J."/>
            <person name="Zhao F."/>
            <person name="Cao W."/>
        </authorList>
    </citation>
    <scope>NUCLEOTIDE SEQUENCE</scope>
    <source>
        <strain evidence="3">Rsan-2018</strain>
        <tissue evidence="3">Larvae</tissue>
    </source>
</reference>
<protein>
    <recommendedName>
        <fullName evidence="2">C2 domain-containing protein</fullName>
    </recommendedName>
</protein>
<accession>A0A9D4YSA8</accession>
<gene>
    <name evidence="3" type="ORF">HPB52_024535</name>
</gene>
<evidence type="ECO:0000313" key="4">
    <source>
        <dbReference type="Proteomes" id="UP000821837"/>
    </source>
</evidence>
<dbReference type="Pfam" id="PF12416">
    <property type="entry name" value="DUF3668"/>
    <property type="match status" value="1"/>
</dbReference>
<comment type="caution">
    <text evidence="3">The sequence shown here is derived from an EMBL/GenBank/DDBJ whole genome shotgun (WGS) entry which is preliminary data.</text>
</comment>
<dbReference type="InterPro" id="IPR035892">
    <property type="entry name" value="C2_domain_sf"/>
</dbReference>